<dbReference type="InterPro" id="IPR036249">
    <property type="entry name" value="Thioredoxin-like_sf"/>
</dbReference>
<name>A0A1G5CG81_9PAST</name>
<dbReference type="SUPFAM" id="SSF52833">
    <property type="entry name" value="Thioredoxin-like"/>
    <property type="match status" value="1"/>
</dbReference>
<evidence type="ECO:0000313" key="2">
    <source>
        <dbReference type="Proteomes" id="UP000199588"/>
    </source>
</evidence>
<reference evidence="1 2" key="1">
    <citation type="submission" date="2016-10" db="EMBL/GenBank/DDBJ databases">
        <authorList>
            <person name="Varghese N."/>
            <person name="Submissions S."/>
        </authorList>
    </citation>
    <scope>NUCLEOTIDE SEQUENCE [LARGE SCALE GENOMIC DNA]</scope>
    <source>
        <strain evidence="1 2">DSM 22022</strain>
    </source>
</reference>
<sequence length="163" mass="19444">MSDFQQYLNFNEEENKRRQLEVYADTHISALTERRIAAISAPQQWLVLGEPFCPDCRVFVPFVQKFAELNPNIKIKYVARKNYHERSRFDSDEQQKLVVETHNIPSLFRIENDTTRLVLKEFPEFFKQRAEQAPDQKDQLKADYRAGKFNEELERELVKLFTV</sequence>
<proteinExistence type="predicted"/>
<dbReference type="Gene3D" id="3.40.30.10">
    <property type="entry name" value="Glutaredoxin"/>
    <property type="match status" value="1"/>
</dbReference>
<organism evidence="1 2">
    <name type="scientific">Basfia succiniciproducens</name>
    <dbReference type="NCBI Taxonomy" id="653940"/>
    <lineage>
        <taxon>Bacteria</taxon>
        <taxon>Pseudomonadati</taxon>
        <taxon>Pseudomonadota</taxon>
        <taxon>Gammaproteobacteria</taxon>
        <taxon>Pasteurellales</taxon>
        <taxon>Pasteurellaceae</taxon>
        <taxon>Basfia</taxon>
    </lineage>
</organism>
<dbReference type="Proteomes" id="UP000199588">
    <property type="component" value="Unassembled WGS sequence"/>
</dbReference>
<accession>A0A1G5CG81</accession>
<dbReference type="Pfam" id="PF14595">
    <property type="entry name" value="Thioredoxin_9"/>
    <property type="match status" value="1"/>
</dbReference>
<evidence type="ECO:0000313" key="1">
    <source>
        <dbReference type="EMBL" id="SCY01288.1"/>
    </source>
</evidence>
<dbReference type="EMBL" id="FMUQ01000008">
    <property type="protein sequence ID" value="SCY01288.1"/>
    <property type="molecule type" value="Genomic_DNA"/>
</dbReference>
<keyword evidence="2" id="KW-1185">Reference proteome</keyword>
<protein>
    <submittedName>
        <fullName evidence="1">Thioredoxin</fullName>
    </submittedName>
</protein>
<comment type="caution">
    <text evidence="1">The sequence shown here is derived from an EMBL/GenBank/DDBJ whole genome shotgun (WGS) entry which is preliminary data.</text>
</comment>
<dbReference type="RefSeq" id="WP_090655102.1">
    <property type="nucleotide sequence ID" value="NZ_CP015031.1"/>
</dbReference>
<gene>
    <name evidence="1" type="ORF">SAMN02910354_01156</name>
</gene>